<reference evidence="2" key="1">
    <citation type="submission" date="2023-04" db="EMBL/GenBank/DDBJ databases">
        <authorList>
            <consortium name="ELIXIR-Norway"/>
        </authorList>
    </citation>
    <scope>NUCLEOTIDE SEQUENCE [LARGE SCALE GENOMIC DNA]</scope>
</reference>
<organism evidence="2 3">
    <name type="scientific">Rangifer tarandus platyrhynchus</name>
    <name type="common">Svalbard reindeer</name>
    <dbReference type="NCBI Taxonomy" id="3082113"/>
    <lineage>
        <taxon>Eukaryota</taxon>
        <taxon>Metazoa</taxon>
        <taxon>Chordata</taxon>
        <taxon>Craniata</taxon>
        <taxon>Vertebrata</taxon>
        <taxon>Euteleostomi</taxon>
        <taxon>Mammalia</taxon>
        <taxon>Eutheria</taxon>
        <taxon>Laurasiatheria</taxon>
        <taxon>Artiodactyla</taxon>
        <taxon>Ruminantia</taxon>
        <taxon>Pecora</taxon>
        <taxon>Cervidae</taxon>
        <taxon>Odocoileinae</taxon>
        <taxon>Rangifer</taxon>
    </lineage>
</organism>
<proteinExistence type="predicted"/>
<keyword evidence="3" id="KW-1185">Reference proteome</keyword>
<feature type="region of interest" description="Disordered" evidence="1">
    <location>
        <begin position="1"/>
        <end position="93"/>
    </location>
</feature>
<evidence type="ECO:0000313" key="3">
    <source>
        <dbReference type="Proteomes" id="UP001176941"/>
    </source>
</evidence>
<feature type="region of interest" description="Disordered" evidence="1">
    <location>
        <begin position="138"/>
        <end position="169"/>
    </location>
</feature>
<name>A0ABN8ZIQ7_RANTA</name>
<evidence type="ECO:0000256" key="1">
    <source>
        <dbReference type="SAM" id="MobiDB-lite"/>
    </source>
</evidence>
<sequence>MVAAWTPTPAAASHGPAAGRRQVVGESALRPAARGRRGGFPAQPASSARGQQRLQPARARPPRPAPDARPDSPPRGLADAPPGRQRRSPPPAAACWLRGCAPCPFQKNRARACVAGPRAGHACSERAPLLLLAGHRSFSPAPGPGRAVITGRRAAQSTSPPTERQIKAPEGCLTLSAQRAGGDRKAAQ</sequence>
<protein>
    <submittedName>
        <fullName evidence="2">Uncharacterized protein</fullName>
    </submittedName>
</protein>
<dbReference type="Proteomes" id="UP001176941">
    <property type="component" value="Chromosome 34"/>
</dbReference>
<dbReference type="EMBL" id="OX460345">
    <property type="protein sequence ID" value="CAI9173790.1"/>
    <property type="molecule type" value="Genomic_DNA"/>
</dbReference>
<accession>A0ABN8ZIQ7</accession>
<evidence type="ECO:0000313" key="2">
    <source>
        <dbReference type="EMBL" id="CAI9173790.1"/>
    </source>
</evidence>
<gene>
    <name evidence="2" type="ORF">MRATA1EN1_LOCUS22752</name>
</gene>